<gene>
    <name evidence="7" type="ORF">COV85_02925</name>
</gene>
<proteinExistence type="predicted"/>
<evidence type="ECO:0000259" key="6">
    <source>
        <dbReference type="PROSITE" id="PS51332"/>
    </source>
</evidence>
<dbReference type="InterPro" id="IPR006158">
    <property type="entry name" value="Cobalamin-bd"/>
</dbReference>
<evidence type="ECO:0000256" key="2">
    <source>
        <dbReference type="ARBA" id="ARBA00022691"/>
    </source>
</evidence>
<dbReference type="PANTHER" id="PTHR43409:SF4">
    <property type="entry name" value="RADICAL SAM SUPERFAMILY PROTEIN"/>
    <property type="match status" value="1"/>
</dbReference>
<sequence>MAKVLLINPPFNIVKANYDSSVSVGLLSIATHLKSKGVEVKIIDGARQKDYVDLIKEEVKNCDYAGLSVMTTQSPGALKISQLIRDVNPGCKIIWGGTAPDLFPGTDCQSFVN</sequence>
<dbReference type="Gene3D" id="3.40.50.280">
    <property type="entry name" value="Cobalamin-binding domain"/>
    <property type="match status" value="1"/>
</dbReference>
<evidence type="ECO:0000256" key="5">
    <source>
        <dbReference type="ARBA" id="ARBA00023014"/>
    </source>
</evidence>
<protein>
    <recommendedName>
        <fullName evidence="6">B12-binding domain-containing protein</fullName>
    </recommendedName>
</protein>
<feature type="domain" description="B12-binding" evidence="6">
    <location>
        <begin position="8"/>
        <end position="113"/>
    </location>
</feature>
<dbReference type="InterPro" id="IPR051198">
    <property type="entry name" value="BchE-like"/>
</dbReference>
<dbReference type="PANTHER" id="PTHR43409">
    <property type="entry name" value="ANAEROBIC MAGNESIUM-PROTOPORPHYRIN IX MONOMETHYL ESTER CYCLASE-RELATED"/>
    <property type="match status" value="1"/>
</dbReference>
<keyword evidence="3" id="KW-0479">Metal-binding</keyword>
<evidence type="ECO:0000313" key="8">
    <source>
        <dbReference type="Proteomes" id="UP000231550"/>
    </source>
</evidence>
<dbReference type="GO" id="GO:0051536">
    <property type="term" value="F:iron-sulfur cluster binding"/>
    <property type="evidence" value="ECO:0007669"/>
    <property type="project" value="UniProtKB-KW"/>
</dbReference>
<dbReference type="Proteomes" id="UP000231550">
    <property type="component" value="Unassembled WGS sequence"/>
</dbReference>
<evidence type="ECO:0000256" key="3">
    <source>
        <dbReference type="ARBA" id="ARBA00022723"/>
    </source>
</evidence>
<dbReference type="EMBL" id="PCVN01000076">
    <property type="protein sequence ID" value="PIQ74288.1"/>
    <property type="molecule type" value="Genomic_DNA"/>
</dbReference>
<evidence type="ECO:0000256" key="1">
    <source>
        <dbReference type="ARBA" id="ARBA00001966"/>
    </source>
</evidence>
<dbReference type="PROSITE" id="PS51332">
    <property type="entry name" value="B12_BINDING"/>
    <property type="match status" value="1"/>
</dbReference>
<organism evidence="7 8">
    <name type="scientific">Candidatus Portnoybacteria bacterium CG11_big_fil_rev_8_21_14_0_20_44_10</name>
    <dbReference type="NCBI Taxonomy" id="1974818"/>
    <lineage>
        <taxon>Bacteria</taxon>
        <taxon>Candidatus Portnoyibacteriota</taxon>
    </lineage>
</organism>
<evidence type="ECO:0000313" key="7">
    <source>
        <dbReference type="EMBL" id="PIQ74288.1"/>
    </source>
</evidence>
<dbReference type="InterPro" id="IPR036724">
    <property type="entry name" value="Cobalamin-bd_sf"/>
</dbReference>
<dbReference type="SUPFAM" id="SSF52242">
    <property type="entry name" value="Cobalamin (vitamin B12)-binding domain"/>
    <property type="match status" value="1"/>
</dbReference>
<reference evidence="7 8" key="1">
    <citation type="submission" date="2017-09" db="EMBL/GenBank/DDBJ databases">
        <title>Depth-based differentiation of microbial function through sediment-hosted aquifers and enrichment of novel symbionts in the deep terrestrial subsurface.</title>
        <authorList>
            <person name="Probst A.J."/>
            <person name="Ladd B."/>
            <person name="Jarett J.K."/>
            <person name="Geller-Mcgrath D.E."/>
            <person name="Sieber C.M."/>
            <person name="Emerson J.B."/>
            <person name="Anantharaman K."/>
            <person name="Thomas B.C."/>
            <person name="Malmstrom R."/>
            <person name="Stieglmeier M."/>
            <person name="Klingl A."/>
            <person name="Woyke T."/>
            <person name="Ryan C.M."/>
            <person name="Banfield J.F."/>
        </authorList>
    </citation>
    <scope>NUCLEOTIDE SEQUENCE [LARGE SCALE GENOMIC DNA]</scope>
    <source>
        <strain evidence="7">CG11_big_fil_rev_8_21_14_0_20_44_10</strain>
    </source>
</reference>
<comment type="caution">
    <text evidence="7">The sequence shown here is derived from an EMBL/GenBank/DDBJ whole genome shotgun (WGS) entry which is preliminary data.</text>
</comment>
<keyword evidence="2" id="KW-0949">S-adenosyl-L-methionine</keyword>
<dbReference type="AlphaFoldDB" id="A0A2H0KQ46"/>
<keyword evidence="4" id="KW-0408">Iron</keyword>
<keyword evidence="5" id="KW-0411">Iron-sulfur</keyword>
<dbReference type="GO" id="GO:0031419">
    <property type="term" value="F:cobalamin binding"/>
    <property type="evidence" value="ECO:0007669"/>
    <property type="project" value="InterPro"/>
</dbReference>
<evidence type="ECO:0000256" key="4">
    <source>
        <dbReference type="ARBA" id="ARBA00023004"/>
    </source>
</evidence>
<dbReference type="GO" id="GO:0046872">
    <property type="term" value="F:metal ion binding"/>
    <property type="evidence" value="ECO:0007669"/>
    <property type="project" value="UniProtKB-KW"/>
</dbReference>
<comment type="cofactor">
    <cofactor evidence="1">
        <name>[4Fe-4S] cluster</name>
        <dbReference type="ChEBI" id="CHEBI:49883"/>
    </cofactor>
</comment>
<dbReference type="Pfam" id="PF02310">
    <property type="entry name" value="B12-binding"/>
    <property type="match status" value="1"/>
</dbReference>
<accession>A0A2H0KQ46</accession>
<name>A0A2H0KQ46_9BACT</name>